<dbReference type="Proteomes" id="UP000187406">
    <property type="component" value="Unassembled WGS sequence"/>
</dbReference>
<dbReference type="AlphaFoldDB" id="A0A1Q3B509"/>
<keyword evidence="2" id="KW-1185">Reference proteome</keyword>
<feature type="non-terminal residue" evidence="1">
    <location>
        <position position="1"/>
    </location>
</feature>
<dbReference type="Gene3D" id="3.30.70.270">
    <property type="match status" value="1"/>
</dbReference>
<comment type="caution">
    <text evidence="1">The sequence shown here is derived from an EMBL/GenBank/DDBJ whole genome shotgun (WGS) entry which is preliminary data.</text>
</comment>
<dbReference type="InterPro" id="IPR043502">
    <property type="entry name" value="DNA/RNA_pol_sf"/>
</dbReference>
<sequence>QGTITPIQRFILFAEKFPDIITDKKQLQRFLGSLNYIKDFIPNLQDLCTPLYQRLRNNLPPWTNIHTQLIDLLNQKFLIRVDYSAASSILNKDVKNLASKQIFARWQGILSSIDFTIEHNKGDSSSLPDHLTQDFLHGPS</sequence>
<evidence type="ECO:0000313" key="1">
    <source>
        <dbReference type="EMBL" id="GAV63050.1"/>
    </source>
</evidence>
<feature type="non-terminal residue" evidence="1">
    <location>
        <position position="140"/>
    </location>
</feature>
<dbReference type="EMBL" id="BDDD01000290">
    <property type="protein sequence ID" value="GAV63050.1"/>
    <property type="molecule type" value="Genomic_DNA"/>
</dbReference>
<evidence type="ECO:0000313" key="2">
    <source>
        <dbReference type="Proteomes" id="UP000187406"/>
    </source>
</evidence>
<accession>A0A1Q3B509</accession>
<dbReference type="PANTHER" id="PTHR33064">
    <property type="entry name" value="POL PROTEIN"/>
    <property type="match status" value="1"/>
</dbReference>
<dbReference type="SUPFAM" id="SSF56672">
    <property type="entry name" value="DNA/RNA polymerases"/>
    <property type="match status" value="1"/>
</dbReference>
<proteinExistence type="predicted"/>
<reference evidence="2" key="1">
    <citation type="submission" date="2016-04" db="EMBL/GenBank/DDBJ databases">
        <title>Cephalotus genome sequencing.</title>
        <authorList>
            <person name="Fukushima K."/>
            <person name="Hasebe M."/>
            <person name="Fang X."/>
        </authorList>
    </citation>
    <scope>NUCLEOTIDE SEQUENCE [LARGE SCALE GENOMIC DNA]</scope>
    <source>
        <strain evidence="2">cv. St1</strain>
    </source>
</reference>
<dbReference type="InParanoid" id="A0A1Q3B509"/>
<dbReference type="InterPro" id="IPR051320">
    <property type="entry name" value="Viral_Replic_Matur_Polypro"/>
</dbReference>
<dbReference type="InterPro" id="IPR043128">
    <property type="entry name" value="Rev_trsase/Diguanyl_cyclase"/>
</dbReference>
<dbReference type="OrthoDB" id="2286242at2759"/>
<dbReference type="PANTHER" id="PTHR33064:SF37">
    <property type="entry name" value="RIBONUCLEASE H"/>
    <property type="match status" value="1"/>
</dbReference>
<protein>
    <submittedName>
        <fullName evidence="1">Uncharacterized protein</fullName>
    </submittedName>
</protein>
<gene>
    <name evidence="1" type="ORF">CFOL_v3_06572</name>
</gene>
<organism evidence="1 2">
    <name type="scientific">Cephalotus follicularis</name>
    <name type="common">Albany pitcher plant</name>
    <dbReference type="NCBI Taxonomy" id="3775"/>
    <lineage>
        <taxon>Eukaryota</taxon>
        <taxon>Viridiplantae</taxon>
        <taxon>Streptophyta</taxon>
        <taxon>Embryophyta</taxon>
        <taxon>Tracheophyta</taxon>
        <taxon>Spermatophyta</taxon>
        <taxon>Magnoliopsida</taxon>
        <taxon>eudicotyledons</taxon>
        <taxon>Gunneridae</taxon>
        <taxon>Pentapetalae</taxon>
        <taxon>rosids</taxon>
        <taxon>fabids</taxon>
        <taxon>Oxalidales</taxon>
        <taxon>Cephalotaceae</taxon>
        <taxon>Cephalotus</taxon>
    </lineage>
</organism>
<name>A0A1Q3B509_CEPFO</name>